<evidence type="ECO:0000256" key="8">
    <source>
        <dbReference type="ARBA" id="ARBA00023018"/>
    </source>
</evidence>
<comment type="similarity">
    <text evidence="13">Belongs to the calsyntenin family.</text>
</comment>
<evidence type="ECO:0000313" key="19">
    <source>
        <dbReference type="EMBL" id="KAL3861970.1"/>
    </source>
</evidence>
<dbReference type="Gene3D" id="2.60.120.200">
    <property type="match status" value="1"/>
</dbReference>
<protein>
    <recommendedName>
        <fullName evidence="18">Cadherin domain-containing protein</fullName>
    </recommendedName>
</protein>
<dbReference type="CDD" id="cd11304">
    <property type="entry name" value="Cadherin_repeat"/>
    <property type="match status" value="1"/>
</dbReference>
<name>A0ABD3VNE1_SINWO</name>
<dbReference type="SUPFAM" id="SSF49899">
    <property type="entry name" value="Concanavalin A-like lectins/glucanases"/>
    <property type="match status" value="1"/>
</dbReference>
<keyword evidence="11" id="KW-0628">Postsynaptic cell membrane</keyword>
<comment type="caution">
    <text evidence="19">The sequence shown here is derived from an EMBL/GenBank/DDBJ whole genome shotgun (WGS) entry which is preliminary data.</text>
</comment>
<accession>A0ABD3VNE1</accession>
<dbReference type="Pfam" id="PF19699">
    <property type="entry name" value="CLSTN_C"/>
    <property type="match status" value="2"/>
</dbReference>
<feature type="chain" id="PRO_5044781983" description="Cadherin domain-containing protein" evidence="17">
    <location>
        <begin position="22"/>
        <end position="987"/>
    </location>
</feature>
<evidence type="ECO:0000256" key="15">
    <source>
        <dbReference type="SAM" id="MobiDB-lite"/>
    </source>
</evidence>
<evidence type="ECO:0000256" key="2">
    <source>
        <dbReference type="ARBA" id="ARBA00022692"/>
    </source>
</evidence>
<evidence type="ECO:0000313" key="20">
    <source>
        <dbReference type="Proteomes" id="UP001634394"/>
    </source>
</evidence>
<dbReference type="EMBL" id="JBJQND010000011">
    <property type="protein sequence ID" value="KAL3861970.1"/>
    <property type="molecule type" value="Genomic_DNA"/>
</dbReference>
<dbReference type="FunFam" id="2.60.40.60:FF:000025">
    <property type="entry name" value="Calsyntenin 1"/>
    <property type="match status" value="1"/>
</dbReference>
<keyword evidence="7 16" id="KW-1133">Transmembrane helix</keyword>
<feature type="region of interest" description="Disordered" evidence="15">
    <location>
        <begin position="944"/>
        <end position="987"/>
    </location>
</feature>
<evidence type="ECO:0000256" key="17">
    <source>
        <dbReference type="SAM" id="SignalP"/>
    </source>
</evidence>
<evidence type="ECO:0000256" key="13">
    <source>
        <dbReference type="ARBA" id="ARBA00035015"/>
    </source>
</evidence>
<keyword evidence="4" id="KW-0677">Repeat</keyword>
<evidence type="ECO:0000256" key="10">
    <source>
        <dbReference type="ARBA" id="ARBA00023180"/>
    </source>
</evidence>
<evidence type="ECO:0000256" key="4">
    <source>
        <dbReference type="ARBA" id="ARBA00022737"/>
    </source>
</evidence>
<evidence type="ECO:0000256" key="7">
    <source>
        <dbReference type="ARBA" id="ARBA00022989"/>
    </source>
</evidence>
<keyword evidence="10" id="KW-0325">Glycoprotein</keyword>
<evidence type="ECO:0000256" key="14">
    <source>
        <dbReference type="PROSITE-ProRule" id="PRU00043"/>
    </source>
</evidence>
<dbReference type="InterPro" id="IPR013320">
    <property type="entry name" value="ConA-like_dom_sf"/>
</dbReference>
<keyword evidence="2 16" id="KW-0812">Transmembrane</keyword>
<feature type="domain" description="Cadherin" evidence="18">
    <location>
        <begin position="54"/>
        <end position="155"/>
    </location>
</feature>
<evidence type="ECO:0000256" key="3">
    <source>
        <dbReference type="ARBA" id="ARBA00022729"/>
    </source>
</evidence>
<dbReference type="GO" id="GO:0007155">
    <property type="term" value="P:cell adhesion"/>
    <property type="evidence" value="ECO:0007669"/>
    <property type="project" value="UniProtKB-KW"/>
</dbReference>
<reference evidence="19 20" key="1">
    <citation type="submission" date="2024-11" db="EMBL/GenBank/DDBJ databases">
        <title>Chromosome-level genome assembly of the freshwater bivalve Anodonta woodiana.</title>
        <authorList>
            <person name="Chen X."/>
        </authorList>
    </citation>
    <scope>NUCLEOTIDE SEQUENCE [LARGE SCALE GENOMIC DNA]</scope>
    <source>
        <strain evidence="19">MN2024</strain>
        <tissue evidence="19">Gills</tissue>
    </source>
</reference>
<dbReference type="Gene3D" id="2.60.40.60">
    <property type="entry name" value="Cadherins"/>
    <property type="match status" value="2"/>
</dbReference>
<keyword evidence="9 16" id="KW-0472">Membrane</keyword>
<proteinExistence type="inferred from homology"/>
<keyword evidence="1" id="KW-1003">Cell membrane</keyword>
<keyword evidence="6" id="KW-0130">Cell adhesion</keyword>
<dbReference type="PROSITE" id="PS50268">
    <property type="entry name" value="CADHERIN_2"/>
    <property type="match status" value="1"/>
</dbReference>
<evidence type="ECO:0000256" key="9">
    <source>
        <dbReference type="ARBA" id="ARBA00023136"/>
    </source>
</evidence>
<evidence type="ECO:0000256" key="6">
    <source>
        <dbReference type="ARBA" id="ARBA00022889"/>
    </source>
</evidence>
<dbReference type="GO" id="GO:0045211">
    <property type="term" value="C:postsynaptic membrane"/>
    <property type="evidence" value="ECO:0007669"/>
    <property type="project" value="UniProtKB-SubCell"/>
</dbReference>
<dbReference type="InterPro" id="IPR002126">
    <property type="entry name" value="Cadherin-like_dom"/>
</dbReference>
<keyword evidence="3 17" id="KW-0732">Signal</keyword>
<evidence type="ECO:0000256" key="12">
    <source>
        <dbReference type="ARBA" id="ARBA00035006"/>
    </source>
</evidence>
<keyword evidence="20" id="KW-1185">Reference proteome</keyword>
<feature type="signal peptide" evidence="17">
    <location>
        <begin position="1"/>
        <end position="21"/>
    </location>
</feature>
<dbReference type="Proteomes" id="UP001634394">
    <property type="component" value="Unassembled WGS sequence"/>
</dbReference>
<dbReference type="GO" id="GO:0005509">
    <property type="term" value="F:calcium ion binding"/>
    <property type="evidence" value="ECO:0007669"/>
    <property type="project" value="UniProtKB-UniRule"/>
</dbReference>
<dbReference type="InterPro" id="IPR045588">
    <property type="entry name" value="CLSTN_C"/>
</dbReference>
<comment type="subcellular location">
    <subcellularLocation>
        <location evidence="12">Postsynaptic cell membrane</location>
        <topology evidence="12">Single-pass type I membrane protein</topology>
    </subcellularLocation>
</comment>
<dbReference type="PANTHER" id="PTHR14139">
    <property type="entry name" value="CALSYNTENIN"/>
    <property type="match status" value="1"/>
</dbReference>
<keyword evidence="8" id="KW-0770">Synapse</keyword>
<sequence>MAMYQIYTSLLIFCAAGYTSSTSEPNAFAPVLKSSFTNEKGIPVFEGRIFEDETLVRFDQPITATDDDEVGGAKFICGYKITSNKHSVPFIMELKNRLLGSVDVKLKEGRCLNYDKRRNYKFNIVAYDCGGVSLESNRAVVHIEVEKSSNFSAKFDENTYFVEMEEGQLYDPLLQVQAYEDSHCTSSQGTKSKGVCSYEIVTPDVPFSIDKKGYIRNTEEVSYKERHNFILEVVATNCGSQKSRPAFVNIQIREKCKSGWIDIPEHTEYTPLSGKQKVAESAHLMLCKQDCIPDRINVHVKLATKHIGKGCDRDTYAVTSQRKICGADGDSIDLLPTPSPNVNWTRSLPTDDGHESDQIFAFDGHSNAVEIPSGHVGHKLTKEFTLSTWMKHSYPDHVDKDGKSEKEQILCMSDGDGMNRHHYSWFLHNGKLIFLLRREAEDADDLQVFKPAEWRWHLPQVNDGEWHHYAISGNGTQMTLYMDGQMVIADDDNEEIIDDWPLHPTDRVHFTKLVVGACWRGGDKKYVQYLKGYLAGLTILKGKMESSRVIKCLNSCQESLDFNALQKMSSGTAVSFNNEMTEFSIMGKNATEVEGLLQEVTYSNGRSYPTPGRRNLSIKTSVHCGHTEKILATVQSYIFVQPSQSPVITISGKKFYPATPASLRTGDLIFRDIIIEVDTQLPVPDKEVDIAEEDEVEEAKGPITVDNNSSGDKRQKLEYKMSKTLLQQDTKAKNDAKNNILLDRCMIRTEPQLNLHVEHLTLPQDLMIKFNMRLEGSETNAGLVIINADQVKNYETVIQGIQYVHQRGEDINSRTFFISCYSQNGRFNSNEMEVQVVLVSEEPVQLVHAHAQVQQHELQMDKMSGLNVAPANVATNNFGMIAIIVVCVGFLLFMIVLGIFRIRAAHRRTQVVQVDEKQEMEWDNSELNITVNPMDQELFEYEENGVRPLRDDSDTEDDVESFHDDKDSSEDEVENKTLEWDDSTLSY</sequence>
<organism evidence="19 20">
    <name type="scientific">Sinanodonta woodiana</name>
    <name type="common">Chinese pond mussel</name>
    <name type="synonym">Anodonta woodiana</name>
    <dbReference type="NCBI Taxonomy" id="1069815"/>
    <lineage>
        <taxon>Eukaryota</taxon>
        <taxon>Metazoa</taxon>
        <taxon>Spiralia</taxon>
        <taxon>Lophotrochozoa</taxon>
        <taxon>Mollusca</taxon>
        <taxon>Bivalvia</taxon>
        <taxon>Autobranchia</taxon>
        <taxon>Heteroconchia</taxon>
        <taxon>Palaeoheterodonta</taxon>
        <taxon>Unionida</taxon>
        <taxon>Unionoidea</taxon>
        <taxon>Unionidae</taxon>
        <taxon>Unioninae</taxon>
        <taxon>Sinanodonta</taxon>
    </lineage>
</organism>
<feature type="transmembrane region" description="Helical" evidence="16">
    <location>
        <begin position="878"/>
        <end position="900"/>
    </location>
</feature>
<dbReference type="Pfam" id="PF13385">
    <property type="entry name" value="Laminin_G_3"/>
    <property type="match status" value="1"/>
</dbReference>
<dbReference type="AlphaFoldDB" id="A0ABD3VNE1"/>
<evidence type="ECO:0000256" key="16">
    <source>
        <dbReference type="SAM" id="Phobius"/>
    </source>
</evidence>
<evidence type="ECO:0000259" key="18">
    <source>
        <dbReference type="PROSITE" id="PS50268"/>
    </source>
</evidence>
<evidence type="ECO:0000256" key="1">
    <source>
        <dbReference type="ARBA" id="ARBA00022475"/>
    </source>
</evidence>
<gene>
    <name evidence="19" type="ORF">ACJMK2_007976</name>
</gene>
<evidence type="ECO:0000256" key="11">
    <source>
        <dbReference type="ARBA" id="ARBA00023257"/>
    </source>
</evidence>
<dbReference type="PANTHER" id="PTHR14139:SF2">
    <property type="entry name" value="CALSYNTENIN-1"/>
    <property type="match status" value="1"/>
</dbReference>
<keyword evidence="5 14" id="KW-0106">Calcium</keyword>
<evidence type="ECO:0000256" key="5">
    <source>
        <dbReference type="ARBA" id="ARBA00022837"/>
    </source>
</evidence>